<dbReference type="Proteomes" id="UP000185544">
    <property type="component" value="Chromosome"/>
</dbReference>
<dbReference type="KEGG" id="pabo:BCY86_02180"/>
<name>A0A1L6MW05_9BACT</name>
<evidence type="ECO:0000313" key="1">
    <source>
        <dbReference type="EMBL" id="APR99618.1"/>
    </source>
</evidence>
<dbReference type="AlphaFoldDB" id="A0A1L6MW05"/>
<protein>
    <submittedName>
        <fullName evidence="1">Uncharacterized protein</fullName>
    </submittedName>
</protein>
<reference evidence="1 2" key="1">
    <citation type="submission" date="2016-08" db="EMBL/GenBank/DDBJ databases">
        <title>Identification and validation of antigenic proteins from Pajaroellobacter abortibovis using de-novo genome sequence assembly and reverse vaccinology.</title>
        <authorList>
            <person name="Welly B.T."/>
            <person name="Miller M.R."/>
            <person name="Stott J.L."/>
            <person name="Blanchard M.T."/>
            <person name="Islas-Trejo A.D."/>
            <person name="O'Rourke S.M."/>
            <person name="Young A.E."/>
            <person name="Medrano J.F."/>
            <person name="Van Eenennaam A.L."/>
        </authorList>
    </citation>
    <scope>NUCLEOTIDE SEQUENCE [LARGE SCALE GENOMIC DNA]</scope>
    <source>
        <strain evidence="1 2">BTF92-0548A/99-0131</strain>
    </source>
</reference>
<accession>A0A1L6MW05</accession>
<gene>
    <name evidence="1" type="ORF">BCY86_02180</name>
</gene>
<organism evidence="1 2">
    <name type="scientific">Pajaroellobacter abortibovis</name>
    <dbReference type="NCBI Taxonomy" id="1882918"/>
    <lineage>
        <taxon>Bacteria</taxon>
        <taxon>Pseudomonadati</taxon>
        <taxon>Myxococcota</taxon>
        <taxon>Polyangia</taxon>
        <taxon>Polyangiales</taxon>
        <taxon>Polyangiaceae</taxon>
    </lineage>
</organism>
<proteinExistence type="predicted"/>
<keyword evidence="2" id="KW-1185">Reference proteome</keyword>
<evidence type="ECO:0000313" key="2">
    <source>
        <dbReference type="Proteomes" id="UP000185544"/>
    </source>
</evidence>
<dbReference type="EMBL" id="CP016908">
    <property type="protein sequence ID" value="APR99618.1"/>
    <property type="molecule type" value="Genomic_DNA"/>
</dbReference>
<dbReference type="STRING" id="1882918.BCY86_02180"/>
<sequence>MLEAKGILEKTEICTFSHPTYPIPTCSIPGLACVLPLERDIQVARRNVYVKITAPFFSGSWKTE</sequence>